<keyword evidence="3" id="KW-1185">Reference proteome</keyword>
<dbReference type="PANTHER" id="PTHR22306:SF2">
    <property type="entry name" value="CHROMOSOME 7 OPEN READING FRAME 50"/>
    <property type="match status" value="1"/>
</dbReference>
<dbReference type="Pfam" id="PF10180">
    <property type="entry name" value="WKF"/>
    <property type="match status" value="1"/>
</dbReference>
<gene>
    <name evidence="2" type="ORF">ACEWY4_025955</name>
</gene>
<feature type="domain" description="WKF" evidence="1">
    <location>
        <begin position="89"/>
        <end position="151"/>
    </location>
</feature>
<comment type="caution">
    <text evidence="2">The sequence shown here is derived from an EMBL/GenBank/DDBJ whole genome shotgun (WGS) entry which is preliminary data.</text>
</comment>
<dbReference type="Proteomes" id="UP001591681">
    <property type="component" value="Unassembled WGS sequence"/>
</dbReference>
<evidence type="ECO:0000313" key="2">
    <source>
        <dbReference type="EMBL" id="KAL2078270.1"/>
    </source>
</evidence>
<dbReference type="EMBL" id="JBHFQA010000023">
    <property type="protein sequence ID" value="KAL2078270.1"/>
    <property type="molecule type" value="Genomic_DNA"/>
</dbReference>
<accession>A0ABD1IW95</accession>
<organism evidence="2 3">
    <name type="scientific">Coilia grayii</name>
    <name type="common">Gray's grenadier anchovy</name>
    <dbReference type="NCBI Taxonomy" id="363190"/>
    <lineage>
        <taxon>Eukaryota</taxon>
        <taxon>Metazoa</taxon>
        <taxon>Chordata</taxon>
        <taxon>Craniata</taxon>
        <taxon>Vertebrata</taxon>
        <taxon>Euteleostomi</taxon>
        <taxon>Actinopterygii</taxon>
        <taxon>Neopterygii</taxon>
        <taxon>Teleostei</taxon>
        <taxon>Clupei</taxon>
        <taxon>Clupeiformes</taxon>
        <taxon>Clupeoidei</taxon>
        <taxon>Engraulidae</taxon>
        <taxon>Coilinae</taxon>
        <taxon>Coilia</taxon>
    </lineage>
</organism>
<dbReference type="PANTHER" id="PTHR22306">
    <property type="entry name" value="CHROMOSOME 7 OPEN READING FRAME 50"/>
    <property type="match status" value="1"/>
</dbReference>
<sequence>MLSTEYLFATLCGLTAPPPLLYVTLFPCPLHPYDPLRLDMRGLKLKERRVLERKMKKILKKEEKRRKKEEGIGEEKQEDQSKAAERALEYLKCWSETRAEWRFKKIRQTWLLQHMYDAEKVPDASFSIMLAYLENLRGAARDVTVLQAESVVKEDKGNSSQSADEQKRIQRALEVVRLLAVD</sequence>
<reference evidence="2 3" key="1">
    <citation type="submission" date="2024-09" db="EMBL/GenBank/DDBJ databases">
        <title>A chromosome-level genome assembly of Gray's grenadier anchovy, Coilia grayii.</title>
        <authorList>
            <person name="Fu Z."/>
        </authorList>
    </citation>
    <scope>NUCLEOTIDE SEQUENCE [LARGE SCALE GENOMIC DNA]</scope>
    <source>
        <strain evidence="2">G4</strain>
        <tissue evidence="2">Muscle</tissue>
    </source>
</reference>
<dbReference type="AlphaFoldDB" id="A0ABD1IW95"/>
<evidence type="ECO:0000313" key="3">
    <source>
        <dbReference type="Proteomes" id="UP001591681"/>
    </source>
</evidence>
<proteinExistence type="predicted"/>
<dbReference type="InterPro" id="IPR019327">
    <property type="entry name" value="WKF"/>
</dbReference>
<name>A0ABD1IW95_9TELE</name>
<protein>
    <recommendedName>
        <fullName evidence="1">WKF domain-containing protein</fullName>
    </recommendedName>
</protein>
<evidence type="ECO:0000259" key="1">
    <source>
        <dbReference type="Pfam" id="PF10180"/>
    </source>
</evidence>